<feature type="non-terminal residue" evidence="1">
    <location>
        <position position="1"/>
    </location>
</feature>
<dbReference type="EMBL" id="JAVRRA010002807">
    <property type="protein sequence ID" value="KAK5277180.1"/>
    <property type="molecule type" value="Genomic_DNA"/>
</dbReference>
<reference evidence="1 2" key="1">
    <citation type="submission" date="2023-08" db="EMBL/GenBank/DDBJ databases">
        <title>Black Yeasts Isolated from many extreme environments.</title>
        <authorList>
            <person name="Coleine C."/>
            <person name="Stajich J.E."/>
            <person name="Selbmann L."/>
        </authorList>
    </citation>
    <scope>NUCLEOTIDE SEQUENCE [LARGE SCALE GENOMIC DNA]</scope>
    <source>
        <strain evidence="1 2">CCFEE 536</strain>
    </source>
</reference>
<proteinExistence type="predicted"/>
<sequence>SEEGRPLFAGSITLPYMRPVTIHFIMKGVEDRYKVIPMVVDSISEQQKASAMSCTIITTRVPPRSRNEEVCMNCLVKERVDRVRAWTILEQWLGELQTNAPVFALVVLREFADASA</sequence>
<organism evidence="1 2">
    <name type="scientific">Cryomyces antarcticus</name>
    <dbReference type="NCBI Taxonomy" id="329879"/>
    <lineage>
        <taxon>Eukaryota</taxon>
        <taxon>Fungi</taxon>
        <taxon>Dikarya</taxon>
        <taxon>Ascomycota</taxon>
        <taxon>Pezizomycotina</taxon>
        <taxon>Dothideomycetes</taxon>
        <taxon>Dothideomycetes incertae sedis</taxon>
        <taxon>Cryomyces</taxon>
    </lineage>
</organism>
<comment type="caution">
    <text evidence="1">The sequence shown here is derived from an EMBL/GenBank/DDBJ whole genome shotgun (WGS) entry which is preliminary data.</text>
</comment>
<keyword evidence="2" id="KW-1185">Reference proteome</keyword>
<evidence type="ECO:0000313" key="2">
    <source>
        <dbReference type="Proteomes" id="UP001357485"/>
    </source>
</evidence>
<dbReference type="Proteomes" id="UP001357485">
    <property type="component" value="Unassembled WGS sequence"/>
</dbReference>
<accession>A0ABR0M271</accession>
<protein>
    <submittedName>
        <fullName evidence="1">Uncharacterized protein</fullName>
    </submittedName>
</protein>
<gene>
    <name evidence="1" type="ORF">LTR16_010132</name>
</gene>
<name>A0ABR0M271_9PEZI</name>
<evidence type="ECO:0000313" key="1">
    <source>
        <dbReference type="EMBL" id="KAK5277180.1"/>
    </source>
</evidence>